<dbReference type="SUPFAM" id="SSF46689">
    <property type="entry name" value="Homeodomain-like"/>
    <property type="match status" value="1"/>
</dbReference>
<dbReference type="Gene3D" id="1.10.10.60">
    <property type="entry name" value="Homeodomain-like"/>
    <property type="match status" value="1"/>
</dbReference>
<dbReference type="GO" id="GO:0003677">
    <property type="term" value="F:DNA binding"/>
    <property type="evidence" value="ECO:0007669"/>
    <property type="project" value="UniProtKB-KW"/>
</dbReference>
<dbReference type="CDD" id="cd03768">
    <property type="entry name" value="SR_ResInv"/>
    <property type="match status" value="1"/>
</dbReference>
<dbReference type="InterPro" id="IPR036162">
    <property type="entry name" value="Resolvase-like_N_sf"/>
</dbReference>
<dbReference type="EMBL" id="NQMQ01000047">
    <property type="protein sequence ID" value="PAJ67646.1"/>
    <property type="molecule type" value="Genomic_DNA"/>
</dbReference>
<keyword evidence="4" id="KW-0233">DNA recombination</keyword>
<dbReference type="Pfam" id="PF02796">
    <property type="entry name" value="HTH_7"/>
    <property type="match status" value="1"/>
</dbReference>
<dbReference type="SUPFAM" id="SSF53041">
    <property type="entry name" value="Resolvase-like"/>
    <property type="match status" value="1"/>
</dbReference>
<accession>A0A269PA42</accession>
<evidence type="ECO:0000256" key="1">
    <source>
        <dbReference type="ARBA" id="ARBA00009913"/>
    </source>
</evidence>
<dbReference type="Gene3D" id="3.40.50.1390">
    <property type="entry name" value="Resolvase, N-terminal catalytic domain"/>
    <property type="match status" value="1"/>
</dbReference>
<dbReference type="GO" id="GO:0015074">
    <property type="term" value="P:DNA integration"/>
    <property type="evidence" value="ECO:0007669"/>
    <property type="project" value="UniProtKB-KW"/>
</dbReference>
<comment type="caution">
    <text evidence="8">The sequence shown here is derived from an EMBL/GenBank/DDBJ whole genome shotgun (WGS) entry which is preliminary data.</text>
</comment>
<dbReference type="GO" id="GO:0000150">
    <property type="term" value="F:DNA strand exchange activity"/>
    <property type="evidence" value="ECO:0007669"/>
    <property type="project" value="InterPro"/>
</dbReference>
<proteinExistence type="inferred from homology"/>
<name>A0A269PA42_9CORY</name>
<comment type="similarity">
    <text evidence="1">Belongs to the site-specific recombinase resolvase family.</text>
</comment>
<dbReference type="AlphaFoldDB" id="A0A269PA42"/>
<dbReference type="InterPro" id="IPR006118">
    <property type="entry name" value="Recombinase_CS"/>
</dbReference>
<evidence type="ECO:0000256" key="6">
    <source>
        <dbReference type="PROSITE-ProRule" id="PRU10137"/>
    </source>
</evidence>
<evidence type="ECO:0000256" key="3">
    <source>
        <dbReference type="ARBA" id="ARBA00023125"/>
    </source>
</evidence>
<evidence type="ECO:0000256" key="2">
    <source>
        <dbReference type="ARBA" id="ARBA00022908"/>
    </source>
</evidence>
<keyword evidence="3" id="KW-0238">DNA-binding</keyword>
<feature type="active site" description="O-(5'-phospho-DNA)-serine intermediate" evidence="5 6">
    <location>
        <position position="9"/>
    </location>
</feature>
<reference evidence="8 9" key="1">
    <citation type="submission" date="2017-08" db="EMBL/GenBank/DDBJ databases">
        <authorList>
            <person name="de Groot N.N."/>
        </authorList>
    </citation>
    <scope>NUCLEOTIDE SEQUENCE [LARGE SCALE GENOMIC DNA]</scope>
    <source>
        <strain evidence="8 9">NBT06-6</strain>
    </source>
</reference>
<dbReference type="RefSeq" id="WP_023016435.1">
    <property type="nucleotide sequence ID" value="NZ_CP047655.1"/>
</dbReference>
<evidence type="ECO:0000313" key="9">
    <source>
        <dbReference type="Proteomes" id="UP000215771"/>
    </source>
</evidence>
<dbReference type="Proteomes" id="UP000215771">
    <property type="component" value="Unassembled WGS sequence"/>
</dbReference>
<evidence type="ECO:0000259" key="7">
    <source>
        <dbReference type="PROSITE" id="PS51736"/>
    </source>
</evidence>
<protein>
    <submittedName>
        <fullName evidence="8">DNA invertase</fullName>
    </submittedName>
</protein>
<evidence type="ECO:0000256" key="5">
    <source>
        <dbReference type="PIRSR" id="PIRSR606118-50"/>
    </source>
</evidence>
<keyword evidence="2" id="KW-0229">DNA integration</keyword>
<dbReference type="InterPro" id="IPR050639">
    <property type="entry name" value="SSR_resolvase"/>
</dbReference>
<dbReference type="CDD" id="cd00569">
    <property type="entry name" value="HTH_Hin_like"/>
    <property type="match status" value="1"/>
</dbReference>
<organism evidence="8 9">
    <name type="scientific">Corynebacterium hadale</name>
    <dbReference type="NCBI Taxonomy" id="2026255"/>
    <lineage>
        <taxon>Bacteria</taxon>
        <taxon>Bacillati</taxon>
        <taxon>Actinomycetota</taxon>
        <taxon>Actinomycetes</taxon>
        <taxon>Mycobacteriales</taxon>
        <taxon>Corynebacteriaceae</taxon>
        <taxon>Corynebacterium</taxon>
    </lineage>
</organism>
<evidence type="ECO:0000313" key="8">
    <source>
        <dbReference type="EMBL" id="PAJ67646.1"/>
    </source>
</evidence>
<dbReference type="PROSITE" id="PS00397">
    <property type="entry name" value="RECOMBINASES_1"/>
    <property type="match status" value="1"/>
</dbReference>
<feature type="domain" description="Resolvase/invertase-type recombinase catalytic" evidence="7">
    <location>
        <begin position="1"/>
        <end position="138"/>
    </location>
</feature>
<dbReference type="InterPro" id="IPR006119">
    <property type="entry name" value="Resolv_N"/>
</dbReference>
<dbReference type="InterPro" id="IPR009057">
    <property type="entry name" value="Homeodomain-like_sf"/>
</dbReference>
<gene>
    <name evidence="8" type="ORF">CIG21_12260</name>
</gene>
<dbReference type="InterPro" id="IPR006120">
    <property type="entry name" value="Resolvase_HTH_dom"/>
</dbReference>
<dbReference type="PANTHER" id="PTHR30461:SF2">
    <property type="entry name" value="SERINE RECOMBINASE PINE-RELATED"/>
    <property type="match status" value="1"/>
</dbReference>
<evidence type="ECO:0000256" key="4">
    <source>
        <dbReference type="ARBA" id="ARBA00023172"/>
    </source>
</evidence>
<sequence>MLIGYARVSTSRQGQSLDTQSKALIDAGCDPKHIYSDTISGAKWSRPGLDDALAYMRPADTLVVTRLDRLGRNMVETVTTISDLADRDINVRVLDPALDTSRPADKVVVNIMASLAEWERDLLIQRTREGVAHARAQGRVAGPKPKLSKEQKQQAALLVENGQSVKSVARSFNVSRQTIYRAIREVDDTK</sequence>
<dbReference type="SMART" id="SM00857">
    <property type="entry name" value="Resolvase"/>
    <property type="match status" value="1"/>
</dbReference>
<dbReference type="Pfam" id="PF00239">
    <property type="entry name" value="Resolvase"/>
    <property type="match status" value="1"/>
</dbReference>
<dbReference type="PANTHER" id="PTHR30461">
    <property type="entry name" value="DNA-INVERTASE FROM LAMBDOID PROPHAGE"/>
    <property type="match status" value="1"/>
</dbReference>
<dbReference type="PROSITE" id="PS51736">
    <property type="entry name" value="RECOMBINASES_3"/>
    <property type="match status" value="1"/>
</dbReference>